<dbReference type="PANTHER" id="PTHR16121:SF0">
    <property type="entry name" value="CAP-SPECIFIC MRNA (NUCLEOSIDE-2'-O-)-METHYLTRANSFERASE 1"/>
    <property type="match status" value="1"/>
</dbReference>
<evidence type="ECO:0000313" key="4">
    <source>
        <dbReference type="Proteomes" id="UP000831195"/>
    </source>
</evidence>
<feature type="domain" description="Ribosomal RNA methyltransferase FtsJ" evidence="2">
    <location>
        <begin position="218"/>
        <end position="411"/>
    </location>
</feature>
<dbReference type="Proteomes" id="UP000831195">
    <property type="component" value="Segment"/>
</dbReference>
<accession>A0AAE8Y0H1</accession>
<evidence type="ECO:0000313" key="3">
    <source>
        <dbReference type="EMBL" id="UBZ25486.1"/>
    </source>
</evidence>
<dbReference type="GO" id="GO:0004483">
    <property type="term" value="F:methyltransferase cap1 activity"/>
    <property type="evidence" value="ECO:0007669"/>
    <property type="project" value="UniProtKB-ARBA"/>
</dbReference>
<dbReference type="PANTHER" id="PTHR16121">
    <property type="entry name" value="CAP-SPECIFIC MRNA (NUCLEOSIDE-2'-O-)-METHYLTRANSFERASE 1-RELATED"/>
    <property type="match status" value="1"/>
</dbReference>
<dbReference type="InterPro" id="IPR002877">
    <property type="entry name" value="RNA_MeTrfase_FtsJ_dom"/>
</dbReference>
<dbReference type="SUPFAM" id="SSF53335">
    <property type="entry name" value="S-adenosyl-L-methionine-dependent methyltransferases"/>
    <property type="match status" value="1"/>
</dbReference>
<reference evidence="3" key="1">
    <citation type="journal article" date="2021" name="Viruses">
        <title>Identification and Full Characterisation of Two Novel Crustacean Infecting Members of the Family Nudiviridae Provides Support for Two Subfamilies.</title>
        <authorList>
            <person name="Bateman K.S."/>
            <person name="Kerr R."/>
            <person name="Stentiford G.D."/>
            <person name="Bean T.P."/>
            <person name="Hooper C."/>
            <person name="Van Eynde B."/>
            <person name="Delbare D."/>
            <person name="Bojko J."/>
            <person name="Christiaens O."/>
            <person name="Taning C.N.T."/>
            <person name="Smagghe G."/>
            <person name="van Oers M.M."/>
            <person name="van Aerle R."/>
        </authorList>
    </citation>
    <scope>NUCLEOTIDE SEQUENCE</scope>
    <source>
        <strain evidence="3">AN1</strain>
    </source>
</reference>
<evidence type="ECO:0000256" key="1">
    <source>
        <dbReference type="SAM" id="MobiDB-lite"/>
    </source>
</evidence>
<keyword evidence="4" id="KW-1185">Reference proteome</keyword>
<dbReference type="InterPro" id="IPR029063">
    <property type="entry name" value="SAM-dependent_MTases_sf"/>
</dbReference>
<protein>
    <submittedName>
        <fullName evidence="3">Methyltransferase</fullName>
    </submittedName>
</protein>
<dbReference type="Gene3D" id="3.40.50.12760">
    <property type="match status" value="1"/>
</dbReference>
<dbReference type="EMBL" id="MZ311577">
    <property type="protein sequence ID" value="UBZ25486.1"/>
    <property type="molecule type" value="Genomic_DNA"/>
</dbReference>
<keyword evidence="3" id="KW-0808">Transferase</keyword>
<organism evidence="3 4">
    <name type="scientific">Crangon crangon nudivirus</name>
    <dbReference type="NCBI Taxonomy" id="2880838"/>
    <lineage>
        <taxon>Viruses</taxon>
        <taxon>Viruses incertae sedis</taxon>
        <taxon>Naldaviricetes</taxon>
        <taxon>Lefavirales</taxon>
        <taxon>Nudiviridae</taxon>
        <taxon>Gammanudivirus</taxon>
        <taxon>Gammanudivirus cracrangonis</taxon>
    </lineage>
</organism>
<name>A0AAE8Y0H1_9VIRU</name>
<proteinExistence type="predicted"/>
<feature type="region of interest" description="Disordered" evidence="1">
    <location>
        <begin position="47"/>
        <end position="75"/>
    </location>
</feature>
<sequence>MPKGRRLPSIVRQIKTHYTTRIVSRFGNNDIFNHATTSVAVNHPNTTYNNGLNHTTTSVAGKPPTNTSSDSVNPICPSRLSISDESYSHSLDGTEASHIPSIPRPTLCDDDQDICVPGPDSVCATRSVAASDIIDNVISTSISKTTSLCIDNIEDVPYSMGQVGYTKENTYKPDVNSKLIFDTHILKIKLNDIPKNMTHIARSNSDKFNKVHLPPMCKNRAGLKLLEINATLDQPLLKLQDNWRIGDLCCSPGGFAYLIRKIVELRRLSNIEYHGLTIEDPDIPLYEIIHKGIPNRYIPHITLGDIYDPAVWIRFKPQHKLELILADGGKSVVGIENDQEGMHHNLYITQAIVALANINVDGTFICKYFDIYHKFTADLIYLLSQCFKTVSVIKPKTSRSANSERYIVYRHYQDTGTPIHDYLLQVYQRFSINRIVTSIVPQLYQDEQFCNWYDSHLKRLRERQIESLQIYLDESKWTDYLDYTNYTQNHIKAWIAKLY</sequence>
<evidence type="ECO:0000259" key="2">
    <source>
        <dbReference type="Pfam" id="PF01728"/>
    </source>
</evidence>
<dbReference type="Pfam" id="PF01728">
    <property type="entry name" value="FtsJ"/>
    <property type="match status" value="1"/>
</dbReference>
<gene>
    <name evidence="3" type="ORF">CcNV_002</name>
</gene>
<dbReference type="GO" id="GO:0032259">
    <property type="term" value="P:methylation"/>
    <property type="evidence" value="ECO:0007669"/>
    <property type="project" value="UniProtKB-KW"/>
</dbReference>
<dbReference type="GO" id="GO:0006370">
    <property type="term" value="P:7-methylguanosine mRNA capping"/>
    <property type="evidence" value="ECO:0007669"/>
    <property type="project" value="TreeGrafter"/>
</dbReference>
<dbReference type="InterPro" id="IPR050851">
    <property type="entry name" value="mRNA_Cap_2O-Ribose_MeTrfase"/>
</dbReference>
<keyword evidence="3" id="KW-0489">Methyltransferase</keyword>
<feature type="compositionally biased region" description="Polar residues" evidence="1">
    <location>
        <begin position="47"/>
        <end position="72"/>
    </location>
</feature>